<sequence length="126" mass="13587">MREVLRGARTPEDQVSALLLGALLSGAGASDTGGLGVESEMEDRELGEEPGAEEEVIIEERVTAAAEAKAYLSRARPGFTADTYAPQLHFFEPTGMTGYTPARTDYPEDLLLRDRASHISSSWTTV</sequence>
<dbReference type="Proteomes" id="UP001062846">
    <property type="component" value="Chromosome 8"/>
</dbReference>
<keyword evidence="2" id="KW-1185">Reference proteome</keyword>
<comment type="caution">
    <text evidence="1">The sequence shown here is derived from an EMBL/GenBank/DDBJ whole genome shotgun (WGS) entry which is preliminary data.</text>
</comment>
<protein>
    <submittedName>
        <fullName evidence="1">Uncharacterized protein</fullName>
    </submittedName>
</protein>
<organism evidence="1 2">
    <name type="scientific">Rhododendron molle</name>
    <name type="common">Chinese azalea</name>
    <name type="synonym">Azalea mollis</name>
    <dbReference type="NCBI Taxonomy" id="49168"/>
    <lineage>
        <taxon>Eukaryota</taxon>
        <taxon>Viridiplantae</taxon>
        <taxon>Streptophyta</taxon>
        <taxon>Embryophyta</taxon>
        <taxon>Tracheophyta</taxon>
        <taxon>Spermatophyta</taxon>
        <taxon>Magnoliopsida</taxon>
        <taxon>eudicotyledons</taxon>
        <taxon>Gunneridae</taxon>
        <taxon>Pentapetalae</taxon>
        <taxon>asterids</taxon>
        <taxon>Ericales</taxon>
        <taxon>Ericaceae</taxon>
        <taxon>Ericoideae</taxon>
        <taxon>Rhodoreae</taxon>
        <taxon>Rhododendron</taxon>
    </lineage>
</organism>
<name>A0ACC0MPY1_RHOML</name>
<accession>A0ACC0MPY1</accession>
<proteinExistence type="predicted"/>
<reference evidence="1" key="1">
    <citation type="submission" date="2022-02" db="EMBL/GenBank/DDBJ databases">
        <title>Plant Genome Project.</title>
        <authorList>
            <person name="Zhang R.-G."/>
        </authorList>
    </citation>
    <scope>NUCLEOTIDE SEQUENCE</scope>
    <source>
        <strain evidence="1">AT1</strain>
    </source>
</reference>
<evidence type="ECO:0000313" key="1">
    <source>
        <dbReference type="EMBL" id="KAI8542674.1"/>
    </source>
</evidence>
<evidence type="ECO:0000313" key="2">
    <source>
        <dbReference type="Proteomes" id="UP001062846"/>
    </source>
</evidence>
<gene>
    <name evidence="1" type="ORF">RHMOL_Rhmol08G0156800</name>
</gene>
<dbReference type="EMBL" id="CM046395">
    <property type="protein sequence ID" value="KAI8542674.1"/>
    <property type="molecule type" value="Genomic_DNA"/>
</dbReference>